<gene>
    <name evidence="1" type="primary">CYP71A27</name>
    <name evidence="1" type="ORF">QJS10_CPA02g00747</name>
</gene>
<accession>A0AAV9FE23</accession>
<keyword evidence="2" id="KW-1185">Reference proteome</keyword>
<dbReference type="AlphaFoldDB" id="A0AAV9FE23"/>
<dbReference type="EMBL" id="JAUJYO010000002">
    <property type="protein sequence ID" value="KAK1323088.1"/>
    <property type="molecule type" value="Genomic_DNA"/>
</dbReference>
<dbReference type="GO" id="GO:0004497">
    <property type="term" value="F:monooxygenase activity"/>
    <property type="evidence" value="ECO:0007669"/>
    <property type="project" value="InterPro"/>
</dbReference>
<dbReference type="SUPFAM" id="SSF48264">
    <property type="entry name" value="Cytochrome P450"/>
    <property type="match status" value="1"/>
</dbReference>
<dbReference type="InterPro" id="IPR036396">
    <property type="entry name" value="Cyt_P450_sf"/>
</dbReference>
<dbReference type="PANTHER" id="PTHR24299:SF21">
    <property type="entry name" value="OS09G0441600 PROTEIN"/>
    <property type="match status" value="1"/>
</dbReference>
<comment type="caution">
    <text evidence="1">The sequence shown here is derived from an EMBL/GenBank/DDBJ whole genome shotgun (WGS) entry which is preliminary data.</text>
</comment>
<organism evidence="1 2">
    <name type="scientific">Acorus calamus</name>
    <name type="common">Sweet flag</name>
    <dbReference type="NCBI Taxonomy" id="4465"/>
    <lineage>
        <taxon>Eukaryota</taxon>
        <taxon>Viridiplantae</taxon>
        <taxon>Streptophyta</taxon>
        <taxon>Embryophyta</taxon>
        <taxon>Tracheophyta</taxon>
        <taxon>Spermatophyta</taxon>
        <taxon>Magnoliopsida</taxon>
        <taxon>Liliopsida</taxon>
        <taxon>Acoraceae</taxon>
        <taxon>Acorus</taxon>
    </lineage>
</organism>
<proteinExistence type="predicted"/>
<dbReference type="Proteomes" id="UP001180020">
    <property type="component" value="Unassembled WGS sequence"/>
</dbReference>
<reference evidence="1" key="1">
    <citation type="journal article" date="2023" name="Nat. Commun.">
        <title>Diploid and tetraploid genomes of Acorus and the evolution of monocots.</title>
        <authorList>
            <person name="Ma L."/>
            <person name="Liu K.W."/>
            <person name="Li Z."/>
            <person name="Hsiao Y.Y."/>
            <person name="Qi Y."/>
            <person name="Fu T."/>
            <person name="Tang G.D."/>
            <person name="Zhang D."/>
            <person name="Sun W.H."/>
            <person name="Liu D.K."/>
            <person name="Li Y."/>
            <person name="Chen G.Z."/>
            <person name="Liu X.D."/>
            <person name="Liao X.Y."/>
            <person name="Jiang Y.T."/>
            <person name="Yu X."/>
            <person name="Hao Y."/>
            <person name="Huang J."/>
            <person name="Zhao X.W."/>
            <person name="Ke S."/>
            <person name="Chen Y.Y."/>
            <person name="Wu W.L."/>
            <person name="Hsu J.L."/>
            <person name="Lin Y.F."/>
            <person name="Huang M.D."/>
            <person name="Li C.Y."/>
            <person name="Huang L."/>
            <person name="Wang Z.W."/>
            <person name="Zhao X."/>
            <person name="Zhong W.Y."/>
            <person name="Peng D.H."/>
            <person name="Ahmad S."/>
            <person name="Lan S."/>
            <person name="Zhang J.S."/>
            <person name="Tsai W.C."/>
            <person name="Van de Peer Y."/>
            <person name="Liu Z.J."/>
        </authorList>
    </citation>
    <scope>NUCLEOTIDE SEQUENCE</scope>
    <source>
        <strain evidence="1">CP</strain>
    </source>
</reference>
<evidence type="ECO:0000313" key="2">
    <source>
        <dbReference type="Proteomes" id="UP001180020"/>
    </source>
</evidence>
<dbReference type="GO" id="GO:0016705">
    <property type="term" value="F:oxidoreductase activity, acting on paired donors, with incorporation or reduction of molecular oxygen"/>
    <property type="evidence" value="ECO:0007669"/>
    <property type="project" value="InterPro"/>
</dbReference>
<name>A0AAV9FE23_ACOCL</name>
<reference evidence="1" key="2">
    <citation type="submission" date="2023-06" db="EMBL/GenBank/DDBJ databases">
        <authorList>
            <person name="Ma L."/>
            <person name="Liu K.-W."/>
            <person name="Li Z."/>
            <person name="Hsiao Y.-Y."/>
            <person name="Qi Y."/>
            <person name="Fu T."/>
            <person name="Tang G."/>
            <person name="Zhang D."/>
            <person name="Sun W.-H."/>
            <person name="Liu D.-K."/>
            <person name="Li Y."/>
            <person name="Chen G.-Z."/>
            <person name="Liu X.-D."/>
            <person name="Liao X.-Y."/>
            <person name="Jiang Y.-T."/>
            <person name="Yu X."/>
            <person name="Hao Y."/>
            <person name="Huang J."/>
            <person name="Zhao X.-W."/>
            <person name="Ke S."/>
            <person name="Chen Y.-Y."/>
            <person name="Wu W.-L."/>
            <person name="Hsu J.-L."/>
            <person name="Lin Y.-F."/>
            <person name="Huang M.-D."/>
            <person name="Li C.-Y."/>
            <person name="Huang L."/>
            <person name="Wang Z.-W."/>
            <person name="Zhao X."/>
            <person name="Zhong W.-Y."/>
            <person name="Peng D.-H."/>
            <person name="Ahmad S."/>
            <person name="Lan S."/>
            <person name="Zhang J.-S."/>
            <person name="Tsai W.-C."/>
            <person name="Van De Peer Y."/>
            <person name="Liu Z.-J."/>
        </authorList>
    </citation>
    <scope>NUCLEOTIDE SEQUENCE</scope>
    <source>
        <strain evidence="1">CP</strain>
        <tissue evidence="1">Leaves</tissue>
    </source>
</reference>
<evidence type="ECO:0000313" key="1">
    <source>
        <dbReference type="EMBL" id="KAK1323088.1"/>
    </source>
</evidence>
<dbReference type="GO" id="GO:0005506">
    <property type="term" value="F:iron ion binding"/>
    <property type="evidence" value="ECO:0007669"/>
    <property type="project" value="InterPro"/>
</dbReference>
<dbReference type="Gene3D" id="1.10.630.10">
    <property type="entry name" value="Cytochrome P450"/>
    <property type="match status" value="1"/>
</dbReference>
<dbReference type="PANTHER" id="PTHR24299">
    <property type="entry name" value="CYTOCHROME P450 FAMILY 1"/>
    <property type="match status" value="1"/>
</dbReference>
<protein>
    <submittedName>
        <fullName evidence="1">Cytochrome P450 71A27</fullName>
    </submittedName>
</protein>
<sequence length="86" mass="9690">MGALEELQVLATYNNRPRECVGNELRHGLSHLHLRMPPTTNSHLRYRPKNPNLPPGPWGLPIIGNLHQLGPLPHRTFKTLSDAYAP</sequence>
<dbReference type="GO" id="GO:0020037">
    <property type="term" value="F:heme binding"/>
    <property type="evidence" value="ECO:0007669"/>
    <property type="project" value="InterPro"/>
</dbReference>